<evidence type="ECO:0000313" key="2">
    <source>
        <dbReference type="Proteomes" id="UP000240410"/>
    </source>
</evidence>
<dbReference type="EMBL" id="PYOJ01000022">
    <property type="protein sequence ID" value="PSV87887.1"/>
    <property type="molecule type" value="Genomic_DNA"/>
</dbReference>
<gene>
    <name evidence="1" type="ORF">CTM89_15815</name>
</gene>
<evidence type="ECO:0000313" key="1">
    <source>
        <dbReference type="EMBL" id="PSV87887.1"/>
    </source>
</evidence>
<reference evidence="1 2" key="1">
    <citation type="submission" date="2018-03" db="EMBL/GenBank/DDBJ databases">
        <title>Whole genome sequencing of Histamine producing bacteria.</title>
        <authorList>
            <person name="Butler K."/>
        </authorList>
    </citation>
    <scope>NUCLEOTIDE SEQUENCE [LARGE SCALE GENOMIC DNA]</scope>
    <source>
        <strain evidence="1 2">ATCC 33979</strain>
    </source>
</reference>
<proteinExistence type="predicted"/>
<dbReference type="AlphaFoldDB" id="A0A2T3M730"/>
<dbReference type="OrthoDB" id="5830080at2"/>
<evidence type="ECO:0008006" key="3">
    <source>
        <dbReference type="Google" id="ProtNLM"/>
    </source>
</evidence>
<organism evidence="1 2">
    <name type="scientific">Photobacterium leiognathi</name>
    <dbReference type="NCBI Taxonomy" id="553611"/>
    <lineage>
        <taxon>Bacteria</taxon>
        <taxon>Pseudomonadati</taxon>
        <taxon>Pseudomonadota</taxon>
        <taxon>Gammaproteobacteria</taxon>
        <taxon>Vibrionales</taxon>
        <taxon>Vibrionaceae</taxon>
        <taxon>Photobacterium</taxon>
    </lineage>
</organism>
<protein>
    <recommendedName>
        <fullName evidence="3">Lipoprotein</fullName>
    </recommendedName>
</protein>
<dbReference type="RefSeq" id="WP_045070001.1">
    <property type="nucleotide sequence ID" value="NZ_JZSL01000020.1"/>
</dbReference>
<accession>A0A2T3M730</accession>
<dbReference type="Proteomes" id="UP000240410">
    <property type="component" value="Unassembled WGS sequence"/>
</dbReference>
<comment type="caution">
    <text evidence="1">The sequence shown here is derived from an EMBL/GenBank/DDBJ whole genome shotgun (WGS) entry which is preliminary data.</text>
</comment>
<dbReference type="PROSITE" id="PS51257">
    <property type="entry name" value="PROKAR_LIPOPROTEIN"/>
    <property type="match status" value="1"/>
</dbReference>
<sequence>MKKHIGLLSLALLAGCGGGGGGGDNSVDKNNEEISPDSPHCGNMPEMSCTYNLNDLTFNYWLSVKDAAEDAEAPYELYGAAVMVNSTPEAVSIVEPDRIEVVSDGKIYQADTVAVGGKRLDFNNLPMDKTYEIYWYRNDDIISHAYIDDLPSGVASFEVEANQQTDTLTFSWQNIPSNPSNAGDIRYLTCTDNNNMSDLVSTTVVTYQENLTSPYTAPLTIKELFGSSLTELKTQYKTCDINITTFTSDNAITPVNYTNEAMLIHLKREQEHIRSLF</sequence>
<name>A0A2T3M730_PHOLE</name>